<evidence type="ECO:0000256" key="3">
    <source>
        <dbReference type="ARBA" id="ARBA00022490"/>
    </source>
</evidence>
<evidence type="ECO:0000313" key="11">
    <source>
        <dbReference type="Proteomes" id="UP000235114"/>
    </source>
</evidence>
<evidence type="ECO:0000256" key="4">
    <source>
        <dbReference type="ARBA" id="ARBA00022679"/>
    </source>
</evidence>
<dbReference type="PANTHER" id="PTHR36203">
    <property type="entry name" value="ASCORBATE-SPECIFIC PTS SYSTEM EIIA COMPONENT"/>
    <property type="match status" value="1"/>
</dbReference>
<keyword evidence="2" id="KW-0813">Transport</keyword>
<keyword evidence="6" id="KW-0418">Kinase</keyword>
<dbReference type="Proteomes" id="UP000234951">
    <property type="component" value="Unassembled WGS sequence"/>
</dbReference>
<evidence type="ECO:0000259" key="7">
    <source>
        <dbReference type="PROSITE" id="PS51094"/>
    </source>
</evidence>
<dbReference type="InterPro" id="IPR016152">
    <property type="entry name" value="PTrfase/Anion_transptr"/>
</dbReference>
<evidence type="ECO:0000313" key="9">
    <source>
        <dbReference type="EMBL" id="PLR94962.1"/>
    </source>
</evidence>
<dbReference type="Gene3D" id="3.40.930.10">
    <property type="entry name" value="Mannitol-specific EII, Chain A"/>
    <property type="match status" value="1"/>
</dbReference>
<dbReference type="InterPro" id="IPR002178">
    <property type="entry name" value="PTS_EIIA_type-2_dom"/>
</dbReference>
<keyword evidence="3" id="KW-0963">Cytoplasm</keyword>
<dbReference type="SUPFAM" id="SSF55804">
    <property type="entry name" value="Phoshotransferase/anion transport protein"/>
    <property type="match status" value="1"/>
</dbReference>
<dbReference type="Proteomes" id="UP000235114">
    <property type="component" value="Unassembled WGS sequence"/>
</dbReference>
<evidence type="ECO:0000256" key="2">
    <source>
        <dbReference type="ARBA" id="ARBA00022448"/>
    </source>
</evidence>
<dbReference type="PROSITE" id="PS00372">
    <property type="entry name" value="PTS_EIIA_TYPE_2_HIS"/>
    <property type="match status" value="1"/>
</dbReference>
<dbReference type="PROSITE" id="PS51094">
    <property type="entry name" value="PTS_EIIA_TYPE_2"/>
    <property type="match status" value="1"/>
</dbReference>
<dbReference type="OrthoDB" id="369398at2"/>
<evidence type="ECO:0000313" key="8">
    <source>
        <dbReference type="EMBL" id="PLR85403.1"/>
    </source>
</evidence>
<dbReference type="CDD" id="cd00211">
    <property type="entry name" value="PTS_IIA_fru"/>
    <property type="match status" value="1"/>
</dbReference>
<dbReference type="AlphaFoldDB" id="A0A2N5GQR4"/>
<feature type="domain" description="PTS EIIA type-2" evidence="7">
    <location>
        <begin position="2"/>
        <end position="143"/>
    </location>
</feature>
<evidence type="ECO:0000256" key="5">
    <source>
        <dbReference type="ARBA" id="ARBA00022683"/>
    </source>
</evidence>
<evidence type="ECO:0000313" key="10">
    <source>
        <dbReference type="Proteomes" id="UP000234951"/>
    </source>
</evidence>
<organism evidence="8 10">
    <name type="scientific">Bacillus canaveralius</name>
    <dbReference type="NCBI Taxonomy" id="1403243"/>
    <lineage>
        <taxon>Bacteria</taxon>
        <taxon>Bacillati</taxon>
        <taxon>Bacillota</taxon>
        <taxon>Bacilli</taxon>
        <taxon>Bacillales</taxon>
        <taxon>Bacillaceae</taxon>
        <taxon>Bacillus</taxon>
    </lineage>
</organism>
<evidence type="ECO:0000256" key="1">
    <source>
        <dbReference type="ARBA" id="ARBA00004496"/>
    </source>
</evidence>
<keyword evidence="11" id="KW-1185">Reference proteome</keyword>
<dbReference type="EMBL" id="PGVD01000044">
    <property type="protein sequence ID" value="PLR94962.1"/>
    <property type="molecule type" value="Genomic_DNA"/>
</dbReference>
<reference evidence="9 11" key="2">
    <citation type="submission" date="2017-12" db="EMBL/GenBank/DDBJ databases">
        <title>Comparative Functional Genomics of Dry Heat Resistant strains isolated from the Viking Spacecraft.</title>
        <authorList>
            <person name="Seuylemezian A."/>
            <person name="Cooper K."/>
            <person name="Vaishampayan P."/>
        </authorList>
    </citation>
    <scope>NUCLEOTIDE SEQUENCE [LARGE SCALE GENOMIC DNA]</scope>
    <source>
        <strain evidence="9 11">ATCC 29669</strain>
    </source>
</reference>
<dbReference type="PANTHER" id="PTHR36203:SF5">
    <property type="entry name" value="PTS SYSTEM, EIIA COMPONENT"/>
    <property type="match status" value="1"/>
</dbReference>
<reference evidence="8 10" key="1">
    <citation type="submission" date="2017-11" db="EMBL/GenBank/DDBJ databases">
        <title>Comparitive Functional Genomics of Dry Heat Resistant strains isolated from the Viking Spacecraft.</title>
        <authorList>
            <person name="Seuylemezian A."/>
            <person name="Cooper K."/>
            <person name="Vaishampayan P."/>
        </authorList>
    </citation>
    <scope>NUCLEOTIDE SEQUENCE [LARGE SCALE GENOMIC DNA]</scope>
    <source>
        <strain evidence="8 10">M4.6</strain>
    </source>
</reference>
<dbReference type="GO" id="GO:0016301">
    <property type="term" value="F:kinase activity"/>
    <property type="evidence" value="ECO:0007669"/>
    <property type="project" value="UniProtKB-KW"/>
</dbReference>
<comment type="caution">
    <text evidence="8">The sequence shown here is derived from an EMBL/GenBank/DDBJ whole genome shotgun (WGS) entry which is preliminary data.</text>
</comment>
<dbReference type="EMBL" id="PGVA01000006">
    <property type="protein sequence ID" value="PLR85403.1"/>
    <property type="molecule type" value="Genomic_DNA"/>
</dbReference>
<keyword evidence="4" id="KW-0808">Transferase</keyword>
<protein>
    <submittedName>
        <fullName evidence="8">PTS sugar transporter subunit IIA</fullName>
    </submittedName>
</protein>
<comment type="subcellular location">
    <subcellularLocation>
        <location evidence="1">Cytoplasm</location>
    </subcellularLocation>
</comment>
<dbReference type="GO" id="GO:0005737">
    <property type="term" value="C:cytoplasm"/>
    <property type="evidence" value="ECO:0007669"/>
    <property type="project" value="UniProtKB-SubCell"/>
</dbReference>
<name>A0A2N5GQR4_9BACI</name>
<dbReference type="Pfam" id="PF00359">
    <property type="entry name" value="PTS_EIIA_2"/>
    <property type="match status" value="1"/>
</dbReference>
<sequence>MLPLNENLICLDVEAKTPVEAIRKAGALLMDEGKVEERYVDAMVEGFNEFGPYMAVAPSIAIPHARPEQGVLEQSLALIRLKNPVFFGHHSNDPIKLVCAVCGTDGSSHTEILQSLAAVLRDRAKLEMIMQAKTKADIMSILF</sequence>
<accession>A0A2N5GQR4</accession>
<dbReference type="InterPro" id="IPR051351">
    <property type="entry name" value="Ascorbate-PTS_EIIA_comp"/>
</dbReference>
<proteinExistence type="predicted"/>
<keyword evidence="8" id="KW-0762">Sugar transport</keyword>
<keyword evidence="5" id="KW-0598">Phosphotransferase system</keyword>
<evidence type="ECO:0000256" key="6">
    <source>
        <dbReference type="ARBA" id="ARBA00022777"/>
    </source>
</evidence>
<gene>
    <name evidence="8" type="ORF">CU635_04185</name>
    <name evidence="9" type="ORF">CVD25_15515</name>
</gene>
<dbReference type="GO" id="GO:0009401">
    <property type="term" value="P:phosphoenolpyruvate-dependent sugar phosphotransferase system"/>
    <property type="evidence" value="ECO:0007669"/>
    <property type="project" value="UniProtKB-KW"/>
</dbReference>